<keyword evidence="4" id="KW-1185">Reference proteome</keyword>
<dbReference type="InterPro" id="IPR009465">
    <property type="entry name" value="Spondin_N"/>
</dbReference>
<feature type="chain" id="PRO_5020034569" description="Spondin domain-containing protein" evidence="1">
    <location>
        <begin position="32"/>
        <end position="160"/>
    </location>
</feature>
<feature type="signal peptide" evidence="1">
    <location>
        <begin position="1"/>
        <end position="31"/>
    </location>
</feature>
<dbReference type="STRING" id="151549.A0A4C1WJV3"/>
<dbReference type="EMBL" id="BGZK01000586">
    <property type="protein sequence ID" value="GBP51698.1"/>
    <property type="molecule type" value="Genomic_DNA"/>
</dbReference>
<feature type="domain" description="Spondin" evidence="2">
    <location>
        <begin position="33"/>
        <end position="160"/>
    </location>
</feature>
<reference evidence="3 4" key="1">
    <citation type="journal article" date="2019" name="Commun. Biol.">
        <title>The bagworm genome reveals a unique fibroin gene that provides high tensile strength.</title>
        <authorList>
            <person name="Kono N."/>
            <person name="Nakamura H."/>
            <person name="Ohtoshi R."/>
            <person name="Tomita M."/>
            <person name="Numata K."/>
            <person name="Arakawa K."/>
        </authorList>
    </citation>
    <scope>NUCLEOTIDE SEQUENCE [LARGE SCALE GENOMIC DNA]</scope>
</reference>
<protein>
    <recommendedName>
        <fullName evidence="2">Spondin domain-containing protein</fullName>
    </recommendedName>
</protein>
<name>A0A4C1WJV3_EUMVA</name>
<gene>
    <name evidence="3" type="ORF">EVAR_48321_1</name>
</gene>
<comment type="caution">
    <text evidence="3">The sequence shown here is derived from an EMBL/GenBank/DDBJ whole genome shotgun (WGS) entry which is preliminary data.</text>
</comment>
<dbReference type="InterPro" id="IPR038678">
    <property type="entry name" value="Spondin_N_sf"/>
</dbReference>
<dbReference type="AlphaFoldDB" id="A0A4C1WJV3"/>
<dbReference type="OrthoDB" id="6090599at2759"/>
<accession>A0A4C1WJV3</accession>
<evidence type="ECO:0000313" key="3">
    <source>
        <dbReference type="EMBL" id="GBP51698.1"/>
    </source>
</evidence>
<keyword evidence="1" id="KW-0732">Signal</keyword>
<dbReference type="Pfam" id="PF06468">
    <property type="entry name" value="Spond_N"/>
    <property type="match status" value="1"/>
</dbReference>
<evidence type="ECO:0000313" key="4">
    <source>
        <dbReference type="Proteomes" id="UP000299102"/>
    </source>
</evidence>
<evidence type="ECO:0000256" key="1">
    <source>
        <dbReference type="SAM" id="SignalP"/>
    </source>
</evidence>
<dbReference type="PROSITE" id="PS51020">
    <property type="entry name" value="SPONDIN"/>
    <property type="match status" value="1"/>
</dbReference>
<sequence>MWAPSRGAARAMFCIGKMLLTLALVLPVALAADIDSCNPDKMTVYRMVLHTYWTREKFPKHYPDWRPPAQWSKVYGNHGRERQQVENAGLFGIYDSYFAVAPYFPKHGEFNGAACSSSDLFRRSCETEAMAEHREYLLHSPVKLALHLNCHFGARVTFRN</sequence>
<dbReference type="Proteomes" id="UP000299102">
    <property type="component" value="Unassembled WGS sequence"/>
</dbReference>
<organism evidence="3 4">
    <name type="scientific">Eumeta variegata</name>
    <name type="common">Bagworm moth</name>
    <name type="synonym">Eumeta japonica</name>
    <dbReference type="NCBI Taxonomy" id="151549"/>
    <lineage>
        <taxon>Eukaryota</taxon>
        <taxon>Metazoa</taxon>
        <taxon>Ecdysozoa</taxon>
        <taxon>Arthropoda</taxon>
        <taxon>Hexapoda</taxon>
        <taxon>Insecta</taxon>
        <taxon>Pterygota</taxon>
        <taxon>Neoptera</taxon>
        <taxon>Endopterygota</taxon>
        <taxon>Lepidoptera</taxon>
        <taxon>Glossata</taxon>
        <taxon>Ditrysia</taxon>
        <taxon>Tineoidea</taxon>
        <taxon>Psychidae</taxon>
        <taxon>Oiketicinae</taxon>
        <taxon>Eumeta</taxon>
    </lineage>
</organism>
<evidence type="ECO:0000259" key="2">
    <source>
        <dbReference type="PROSITE" id="PS51020"/>
    </source>
</evidence>
<proteinExistence type="predicted"/>
<dbReference type="Gene3D" id="2.60.40.2130">
    <property type="entry name" value="F-spondin domain"/>
    <property type="match status" value="1"/>
</dbReference>